<reference evidence="3" key="1">
    <citation type="submission" date="2020-06" db="EMBL/GenBank/DDBJ databases">
        <title>Unique genomic features of the anaerobic methanotrophic archaea.</title>
        <authorList>
            <person name="Chadwick G.L."/>
            <person name="Skennerton C.T."/>
            <person name="Laso-Perez R."/>
            <person name="Leu A.O."/>
            <person name="Speth D.R."/>
            <person name="Yu H."/>
            <person name="Morgan-Lang C."/>
            <person name="Hatzenpichler R."/>
            <person name="Goudeau D."/>
            <person name="Malmstrom R."/>
            <person name="Brazelton W.J."/>
            <person name="Woyke T."/>
            <person name="Hallam S.J."/>
            <person name="Tyson G.W."/>
            <person name="Wegener G."/>
            <person name="Boetius A."/>
            <person name="Orphan V."/>
        </authorList>
    </citation>
    <scope>NUCLEOTIDE SEQUENCE</scope>
</reference>
<protein>
    <recommendedName>
        <fullName evidence="2">DUF7982 domain-containing protein</fullName>
    </recommendedName>
</protein>
<sequence>MKKGKYIAGGVLIAIGAVFAFKGAMEGNQSVINVGIGGIFLGIIVLTFSTSDYIKYDAFKAMVLPYFQLCKGLINSLELKSKAVYIPAYGNLPEGGIFIPLHDNFDLDLAKLDENSFFITDVGREKEMGLFLAPLGKDLMKMYEEYSEMDFTNAGLHAVENASVVLKSLGLAANVVVEEREEQIRVLVGGVKTKICSKTCEQVACPLCSSVLLSIAKSLQELIVVESFKIEIEHEYVEITVRRIGGVDKWM</sequence>
<proteinExistence type="predicted"/>
<keyword evidence="1" id="KW-1133">Transmembrane helix</keyword>
<feature type="domain" description="DUF7982" evidence="2">
    <location>
        <begin position="11"/>
        <end position="231"/>
    </location>
</feature>
<evidence type="ECO:0000256" key="1">
    <source>
        <dbReference type="SAM" id="Phobius"/>
    </source>
</evidence>
<dbReference type="Pfam" id="PF25939">
    <property type="entry name" value="DUF7982"/>
    <property type="match status" value="1"/>
</dbReference>
<gene>
    <name evidence="3" type="ORF">NNHBGCAA_00038</name>
</gene>
<accession>A0A7G9Z104</accession>
<organism evidence="3">
    <name type="scientific">Candidatus Methanophagaceae archaeon ANME-1 ERB6</name>
    <dbReference type="NCBI Taxonomy" id="2759912"/>
    <lineage>
        <taxon>Archaea</taxon>
        <taxon>Methanobacteriati</taxon>
        <taxon>Methanobacteriota</taxon>
        <taxon>Stenosarchaea group</taxon>
        <taxon>Methanomicrobia</taxon>
        <taxon>Candidatus Methanophagales</taxon>
        <taxon>Candidatus Methanophagaceae</taxon>
    </lineage>
</organism>
<dbReference type="AlphaFoldDB" id="A0A7G9Z104"/>
<evidence type="ECO:0000259" key="2">
    <source>
        <dbReference type="Pfam" id="PF25939"/>
    </source>
</evidence>
<name>A0A7G9Z104_9EURY</name>
<keyword evidence="1" id="KW-0472">Membrane</keyword>
<dbReference type="EMBL" id="MT631555">
    <property type="protein sequence ID" value="QNO53938.1"/>
    <property type="molecule type" value="Genomic_DNA"/>
</dbReference>
<keyword evidence="1" id="KW-0812">Transmembrane</keyword>
<feature type="transmembrane region" description="Helical" evidence="1">
    <location>
        <begin position="30"/>
        <end position="50"/>
    </location>
</feature>
<evidence type="ECO:0000313" key="3">
    <source>
        <dbReference type="EMBL" id="QNO53938.1"/>
    </source>
</evidence>
<dbReference type="InterPro" id="IPR058288">
    <property type="entry name" value="DUF7982"/>
</dbReference>